<dbReference type="Proteomes" id="UP000309997">
    <property type="component" value="Unassembled WGS sequence"/>
</dbReference>
<evidence type="ECO:0000313" key="2">
    <source>
        <dbReference type="Proteomes" id="UP000309997"/>
    </source>
</evidence>
<comment type="caution">
    <text evidence="1">The sequence shown here is derived from an EMBL/GenBank/DDBJ whole genome shotgun (WGS) entry which is preliminary data.</text>
</comment>
<reference evidence="1 2" key="1">
    <citation type="journal article" date="2024" name="Plant Biotechnol. J.">
        <title>Genome and CRISPR/Cas9 system of a widespread forest tree (Populus alba) in the world.</title>
        <authorList>
            <person name="Liu Y.J."/>
            <person name="Jiang P.F."/>
            <person name="Han X.M."/>
            <person name="Li X.Y."/>
            <person name="Wang H.M."/>
            <person name="Wang Y.J."/>
            <person name="Wang X.X."/>
            <person name="Zeng Q.Y."/>
        </authorList>
    </citation>
    <scope>NUCLEOTIDE SEQUENCE [LARGE SCALE GENOMIC DNA]</scope>
    <source>
        <strain evidence="2">cv. PAL-ZL1</strain>
    </source>
</reference>
<sequence length="70" mass="7863">MQQSLNLVNCSQQSTPGMLDAGIFNPRKALLRVKWNDQRGDIIIASMTLWGGNYKFLENSKYLLMVVSSA</sequence>
<dbReference type="EMBL" id="RCHU02000017">
    <property type="protein sequence ID" value="KAL3568632.1"/>
    <property type="molecule type" value="Genomic_DNA"/>
</dbReference>
<organism evidence="1 2">
    <name type="scientific">Populus alba</name>
    <name type="common">White poplar</name>
    <dbReference type="NCBI Taxonomy" id="43335"/>
    <lineage>
        <taxon>Eukaryota</taxon>
        <taxon>Viridiplantae</taxon>
        <taxon>Streptophyta</taxon>
        <taxon>Embryophyta</taxon>
        <taxon>Tracheophyta</taxon>
        <taxon>Spermatophyta</taxon>
        <taxon>Magnoliopsida</taxon>
        <taxon>eudicotyledons</taxon>
        <taxon>Gunneridae</taxon>
        <taxon>Pentapetalae</taxon>
        <taxon>rosids</taxon>
        <taxon>fabids</taxon>
        <taxon>Malpighiales</taxon>
        <taxon>Salicaceae</taxon>
        <taxon>Saliceae</taxon>
        <taxon>Populus</taxon>
    </lineage>
</organism>
<name>A0ACC4AQV8_POPAL</name>
<proteinExistence type="predicted"/>
<protein>
    <submittedName>
        <fullName evidence="1">Uncharacterized protein</fullName>
    </submittedName>
</protein>
<keyword evidence="2" id="KW-1185">Reference proteome</keyword>
<accession>A0ACC4AQV8</accession>
<gene>
    <name evidence="1" type="ORF">D5086_031283</name>
</gene>
<evidence type="ECO:0000313" key="1">
    <source>
        <dbReference type="EMBL" id="KAL3568632.1"/>
    </source>
</evidence>